<name>A0ABM4TX25_DROSZ</name>
<evidence type="ECO:0000256" key="1">
    <source>
        <dbReference type="SAM" id="MobiDB-lite"/>
    </source>
</evidence>
<dbReference type="RefSeq" id="XP_070854509.1">
    <property type="nucleotide sequence ID" value="XM_070998408.1"/>
</dbReference>
<dbReference type="PANTHER" id="PTHR47331:SF5">
    <property type="entry name" value="RIBONUCLEASE H"/>
    <property type="match status" value="1"/>
</dbReference>
<dbReference type="SUPFAM" id="SSF56672">
    <property type="entry name" value="DNA/RNA polymerases"/>
    <property type="match status" value="1"/>
</dbReference>
<dbReference type="InterPro" id="IPR008042">
    <property type="entry name" value="Retrotrans_Pao"/>
</dbReference>
<evidence type="ECO:0008006" key="4">
    <source>
        <dbReference type="Google" id="ProtNLM"/>
    </source>
</evidence>
<dbReference type="InterPro" id="IPR036397">
    <property type="entry name" value="RNaseH_sf"/>
</dbReference>
<dbReference type="GeneID" id="139354147"/>
<organism evidence="2 3">
    <name type="scientific">Drosophila suzukii</name>
    <name type="common">Spotted-wing drosophila fruit fly</name>
    <dbReference type="NCBI Taxonomy" id="28584"/>
    <lineage>
        <taxon>Eukaryota</taxon>
        <taxon>Metazoa</taxon>
        <taxon>Ecdysozoa</taxon>
        <taxon>Arthropoda</taxon>
        <taxon>Hexapoda</taxon>
        <taxon>Insecta</taxon>
        <taxon>Pterygota</taxon>
        <taxon>Neoptera</taxon>
        <taxon>Endopterygota</taxon>
        <taxon>Diptera</taxon>
        <taxon>Brachycera</taxon>
        <taxon>Muscomorpha</taxon>
        <taxon>Ephydroidea</taxon>
        <taxon>Drosophilidae</taxon>
        <taxon>Drosophila</taxon>
        <taxon>Sophophora</taxon>
    </lineage>
</organism>
<dbReference type="Gene3D" id="3.30.420.10">
    <property type="entry name" value="Ribonuclease H-like superfamily/Ribonuclease H"/>
    <property type="match status" value="1"/>
</dbReference>
<dbReference type="PANTHER" id="PTHR47331">
    <property type="entry name" value="PHD-TYPE DOMAIN-CONTAINING PROTEIN"/>
    <property type="match status" value="1"/>
</dbReference>
<dbReference type="InterPro" id="IPR021109">
    <property type="entry name" value="Peptidase_aspartic_dom_sf"/>
</dbReference>
<dbReference type="Proteomes" id="UP001652628">
    <property type="component" value="Chromosome 2"/>
</dbReference>
<evidence type="ECO:0000313" key="3">
    <source>
        <dbReference type="RefSeq" id="XP_070854509.1"/>
    </source>
</evidence>
<feature type="region of interest" description="Disordered" evidence="1">
    <location>
        <begin position="1"/>
        <end position="60"/>
    </location>
</feature>
<accession>A0ABM4TX25</accession>
<gene>
    <name evidence="3" type="primary">LOC139354147</name>
</gene>
<evidence type="ECO:0000313" key="2">
    <source>
        <dbReference type="Proteomes" id="UP001652628"/>
    </source>
</evidence>
<protein>
    <recommendedName>
        <fullName evidence="4">Peptidase aspartic putative domain-containing protein</fullName>
    </recommendedName>
</protein>
<feature type="compositionally biased region" description="Low complexity" evidence="1">
    <location>
        <begin position="13"/>
        <end position="39"/>
    </location>
</feature>
<dbReference type="Gene3D" id="2.40.70.10">
    <property type="entry name" value="Acid Proteases"/>
    <property type="match status" value="1"/>
</dbReference>
<proteinExistence type="predicted"/>
<sequence length="1038" mass="116025">MKHHSLLQMNHDPSATSTSFSSPSCDPSSSSQPLPSTSSALVSCSHTSSHPDHHSPSPPPKTLNILPIDYVLLPTAIIYVRNRIGAFMPCRAILDSASQLNFITSRLASQLNLNHRRSQTSISGIGESSMVSDKTVDILVQSRDASYRAAFTAVVTHSITDYQPHFNINATSWRIPENISLADPNFNQSQRIGLLLGAGLFFEIISMGQIHLDRALPTLQNTKLGWIVSGGLSSNMPNHKSVFQATINDPADHSDDTLSAIVKRFWEIEDFTSSKPSLLPEDLRCEQLFNENCIRLGNGQYSVRLLTTSGFESLGDSYCLARRRFKSLEAKLDRNPALKAQYSAFLREYIDLGHMSLVTKEPPETQFFLPHHCVHKESTSTKLRVVFDGSAKSTSGSSLNDLLLAGPTIQQKIFNILLRFRFFKVALCGDICKMYRCVRVSYPNDFLQCIVLRESSREELSVFKLNTVTYGTKPAAFLAIRAMHQLSYDEEESFPIGAKIVRRDFYVDDLISGGDSVEEVREIRRQVKELLSRGHFPIRKWCSNESAALEGESECDKEQLIKFHDGSDVAKTLGLVWDTSSDQLLYHFSQLPTNQRPTKRVALSTIAKFYDPLGLITPIITKSKIFLQSLWSANVDWDDALPEPILSSWGELTSQLSVVQNLKFPRFVLQPRASDELHGLCDASMSAYGACLYLRSETNGESKVHLLCAKSRVAPLKALTIPRLELSAALLLAELIVNAKEAIDFDCTFHCWSDSSIVLAWIRQPPREFNVFVSNRIAKIQEMTKDMSWHHVPTNLNPADVVSRGCTPRELLEHSLWTNGPPFLLQSSSNWPSLLDSVKDLPERRSVALIGAVCIDSSSNCKFLNSFDKLQRVFAYIYRFISNCRAKSASLKGRLSVEKINSETVLFLRSIQQVNLAKEYGSLSQGKPFPQKSKLVSLRPILGSDGLLRVGGRQRVEGAKRELAELKELFLSEQHTASISSVCLADGIDWKFIPPRAPHFGGLWEAAVKSAKFHFYRVVGASILAIDELRTLSNFRKC</sequence>
<keyword evidence="2" id="KW-1185">Reference proteome</keyword>
<reference evidence="3" key="1">
    <citation type="submission" date="2025-08" db="UniProtKB">
        <authorList>
            <consortium name="RefSeq"/>
        </authorList>
    </citation>
    <scope>IDENTIFICATION</scope>
</reference>
<dbReference type="InterPro" id="IPR043502">
    <property type="entry name" value="DNA/RNA_pol_sf"/>
</dbReference>
<dbReference type="Pfam" id="PF05380">
    <property type="entry name" value="Peptidase_A17"/>
    <property type="match status" value="1"/>
</dbReference>